<accession>A0AAU9Q0N4</accession>
<dbReference type="Proteomes" id="UP001295420">
    <property type="component" value="Unassembled WGS sequence"/>
</dbReference>
<reference evidence="1" key="1">
    <citation type="submission" date="2022-01" db="EMBL/GenBank/DDBJ databases">
        <authorList>
            <person name="Lagorce A."/>
        </authorList>
    </citation>
    <scope>NUCLEOTIDE SEQUENCE</scope>
    <source>
        <strain evidence="1">Th15_F1_D04</strain>
    </source>
</reference>
<gene>
    <name evidence="1" type="ORF">THF1D04_10782</name>
</gene>
<name>A0AAU9Q0N4_9VIBR</name>
<sequence>MKGFIISHHCINSRLGKSDIGYFTEQYSRYVDKVISNSPTNAKEKVELDFESFDETIVFYSVLCGKLKRPITVFGTEHGDRVYVPEMQSDFEKLLAKHKGQSKYPTWYANL</sequence>
<dbReference type="AlphaFoldDB" id="A0AAU9Q0N4"/>
<dbReference type="RefSeq" id="WP_409930014.1">
    <property type="nucleotide sequence ID" value="NZ_CAKMTQ010000001.1"/>
</dbReference>
<protein>
    <submittedName>
        <fullName evidence="1">Uncharacterized protein</fullName>
    </submittedName>
</protein>
<evidence type="ECO:0000313" key="1">
    <source>
        <dbReference type="EMBL" id="CAH1521335.1"/>
    </source>
</evidence>
<organism evidence="1 2">
    <name type="scientific">Vibrio owensii</name>
    <dbReference type="NCBI Taxonomy" id="696485"/>
    <lineage>
        <taxon>Bacteria</taxon>
        <taxon>Pseudomonadati</taxon>
        <taxon>Pseudomonadota</taxon>
        <taxon>Gammaproteobacteria</taxon>
        <taxon>Vibrionales</taxon>
        <taxon>Vibrionaceae</taxon>
        <taxon>Vibrio</taxon>
    </lineage>
</organism>
<proteinExistence type="predicted"/>
<comment type="caution">
    <text evidence="1">The sequence shown here is derived from an EMBL/GenBank/DDBJ whole genome shotgun (WGS) entry which is preliminary data.</text>
</comment>
<evidence type="ECO:0000313" key="2">
    <source>
        <dbReference type="Proteomes" id="UP001295420"/>
    </source>
</evidence>
<dbReference type="EMBL" id="CAKMTQ010000001">
    <property type="protein sequence ID" value="CAH1521335.1"/>
    <property type="molecule type" value="Genomic_DNA"/>
</dbReference>